<dbReference type="SMART" id="SM00829">
    <property type="entry name" value="PKS_ER"/>
    <property type="match status" value="1"/>
</dbReference>
<dbReference type="PANTHER" id="PTHR45348">
    <property type="entry name" value="HYPOTHETICAL OXIDOREDUCTASE (EUROFUNG)"/>
    <property type="match status" value="1"/>
</dbReference>
<reference evidence="4 5" key="1">
    <citation type="submission" date="2016-03" db="EMBL/GenBank/DDBJ databases">
        <title>Comparative genomics of Pseudogymnoascus destructans, the fungus causing white-nose syndrome of bats.</title>
        <authorList>
            <person name="Palmer J.M."/>
            <person name="Drees K.P."/>
            <person name="Foster J.T."/>
            <person name="Lindner D.L."/>
        </authorList>
    </citation>
    <scope>NUCLEOTIDE SEQUENCE [LARGE SCALE GENOMIC DNA]</scope>
    <source>
        <strain evidence="4 5">UAMH 10579</strain>
    </source>
</reference>
<dbReference type="Proteomes" id="UP000091956">
    <property type="component" value="Unassembled WGS sequence"/>
</dbReference>
<keyword evidence="2" id="KW-0560">Oxidoreductase</keyword>
<evidence type="ECO:0000256" key="2">
    <source>
        <dbReference type="ARBA" id="ARBA00023002"/>
    </source>
</evidence>
<dbReference type="InterPro" id="IPR020843">
    <property type="entry name" value="ER"/>
</dbReference>
<evidence type="ECO:0000256" key="1">
    <source>
        <dbReference type="ARBA" id="ARBA00008072"/>
    </source>
</evidence>
<evidence type="ECO:0000313" key="4">
    <source>
        <dbReference type="EMBL" id="OBT98834.1"/>
    </source>
</evidence>
<dbReference type="GO" id="GO:0016651">
    <property type="term" value="F:oxidoreductase activity, acting on NAD(P)H"/>
    <property type="evidence" value="ECO:0007669"/>
    <property type="project" value="InterPro"/>
</dbReference>
<evidence type="ECO:0000259" key="3">
    <source>
        <dbReference type="SMART" id="SM00829"/>
    </source>
</evidence>
<dbReference type="EMBL" id="KV460215">
    <property type="protein sequence ID" value="OBT98834.1"/>
    <property type="molecule type" value="Genomic_DNA"/>
</dbReference>
<dbReference type="Pfam" id="PF08240">
    <property type="entry name" value="ADH_N"/>
    <property type="match status" value="1"/>
</dbReference>
<accession>A0A1B8GSM1</accession>
<dbReference type="STRING" id="342668.A0A1B8GSM1"/>
<reference evidence="5" key="2">
    <citation type="journal article" date="2018" name="Nat. Commun.">
        <title>Extreme sensitivity to ultraviolet light in the fungal pathogen causing white-nose syndrome of bats.</title>
        <authorList>
            <person name="Palmer J.M."/>
            <person name="Drees K.P."/>
            <person name="Foster J.T."/>
            <person name="Lindner D.L."/>
        </authorList>
    </citation>
    <scope>NUCLEOTIDE SEQUENCE [LARGE SCALE GENOMIC DNA]</scope>
    <source>
        <strain evidence="5">UAMH 10579</strain>
    </source>
</reference>
<dbReference type="OrthoDB" id="9992527at2759"/>
<dbReference type="SUPFAM" id="SSF50129">
    <property type="entry name" value="GroES-like"/>
    <property type="match status" value="1"/>
</dbReference>
<organism evidence="4 5">
    <name type="scientific">Pseudogymnoascus verrucosus</name>
    <dbReference type="NCBI Taxonomy" id="342668"/>
    <lineage>
        <taxon>Eukaryota</taxon>
        <taxon>Fungi</taxon>
        <taxon>Dikarya</taxon>
        <taxon>Ascomycota</taxon>
        <taxon>Pezizomycotina</taxon>
        <taxon>Leotiomycetes</taxon>
        <taxon>Thelebolales</taxon>
        <taxon>Thelebolaceae</taxon>
        <taxon>Pseudogymnoascus</taxon>
    </lineage>
</organism>
<feature type="domain" description="Enoyl reductase (ER)" evidence="3">
    <location>
        <begin position="10"/>
        <end position="340"/>
    </location>
</feature>
<gene>
    <name evidence="4" type="ORF">VE01_03434</name>
</gene>
<dbReference type="Gene3D" id="3.40.50.720">
    <property type="entry name" value="NAD(P)-binding Rossmann-like Domain"/>
    <property type="match status" value="1"/>
</dbReference>
<dbReference type="PANTHER" id="PTHR45348:SF2">
    <property type="entry name" value="ZINC-TYPE ALCOHOL DEHYDROGENASE-LIKE PROTEIN C2E1P3.01"/>
    <property type="match status" value="1"/>
</dbReference>
<sequence length="346" mass="36529">MQGIVVDNAGGDFHLVDTLEEPTPGRNQILVKSLVTAINPVEGFMQGTGQLVTAWPIVLGCDASGTVVEVGEGVTKFKIGDAVFGCTTLGTPGHSTFQEYFLMDEDLTFKKPGGVTTEQAATIGVGLLTAALGVIIGANVELKAKESNSQSPWLIVLGAAGGVGQFAVQLGKLCGYRVLGSSSPSNTEVVKAAGAEAVFDYKLPLDEQLATIQQVTNGNFTRVFDASAMGTETGIDAVTQVADQRAPERYFSTTNDWAPIDPREGVAIHHVELGQIGRSGSEKAEKINKDIVTMIPNLEDYLGAGLLRPLEYVQVGDIGVGEVLKALEAFKNHKSGKKLVVRLAEN</sequence>
<dbReference type="InterPro" id="IPR011032">
    <property type="entry name" value="GroES-like_sf"/>
</dbReference>
<dbReference type="InterPro" id="IPR013154">
    <property type="entry name" value="ADH-like_N"/>
</dbReference>
<dbReference type="CDD" id="cd08249">
    <property type="entry name" value="enoyl_reductase_like"/>
    <property type="match status" value="1"/>
</dbReference>
<dbReference type="Gene3D" id="3.90.180.10">
    <property type="entry name" value="Medium-chain alcohol dehydrogenases, catalytic domain"/>
    <property type="match status" value="1"/>
</dbReference>
<dbReference type="RefSeq" id="XP_018132567.1">
    <property type="nucleotide sequence ID" value="XM_018272924.2"/>
</dbReference>
<comment type="similarity">
    <text evidence="1">Belongs to the zinc-containing alcohol dehydrogenase family.</text>
</comment>
<dbReference type="AlphaFoldDB" id="A0A1B8GSM1"/>
<name>A0A1B8GSM1_9PEZI</name>
<protein>
    <recommendedName>
        <fullName evidence="3">Enoyl reductase (ER) domain-containing protein</fullName>
    </recommendedName>
</protein>
<keyword evidence="5" id="KW-1185">Reference proteome</keyword>
<dbReference type="GeneID" id="28836820"/>
<dbReference type="InterPro" id="IPR047122">
    <property type="entry name" value="Trans-enoyl_RdTase-like"/>
</dbReference>
<dbReference type="InterPro" id="IPR036291">
    <property type="entry name" value="NAD(P)-bd_dom_sf"/>
</dbReference>
<evidence type="ECO:0000313" key="5">
    <source>
        <dbReference type="Proteomes" id="UP000091956"/>
    </source>
</evidence>
<proteinExistence type="inferred from homology"/>
<dbReference type="SUPFAM" id="SSF51735">
    <property type="entry name" value="NAD(P)-binding Rossmann-fold domains"/>
    <property type="match status" value="1"/>
</dbReference>